<comment type="caution">
    <text evidence="1">The sequence shown here is derived from an EMBL/GenBank/DDBJ whole genome shotgun (WGS) entry which is preliminary data.</text>
</comment>
<organism evidence="1 2">
    <name type="scientific">Coemansia furcata</name>
    <dbReference type="NCBI Taxonomy" id="417177"/>
    <lineage>
        <taxon>Eukaryota</taxon>
        <taxon>Fungi</taxon>
        <taxon>Fungi incertae sedis</taxon>
        <taxon>Zoopagomycota</taxon>
        <taxon>Kickxellomycotina</taxon>
        <taxon>Kickxellomycetes</taxon>
        <taxon>Kickxellales</taxon>
        <taxon>Kickxellaceae</taxon>
        <taxon>Coemansia</taxon>
    </lineage>
</organism>
<name>A0ACC1LMA3_9FUNG</name>
<protein>
    <submittedName>
        <fullName evidence="1">Uncharacterized protein</fullName>
    </submittedName>
</protein>
<sequence>MSRMLWPTATRQHALLRYYSTRTAPISSARRQQTRHRSVGDQISELSRQSTEVASAGSEQRTVELMTACHQLLLTHITTISPGDTLRLCQVADMLGQQTMQQRDAVSLSPELFTRYVEFYAHLGRPDITQHAFSRVQRQWRQPSAAAYAAQQLALLRFAGDCATGHALLGKTAMPGQSGGDLAGRVNARLVARSVAAVVGDVMRHERRTRRVVRALEYASYAAVAALVAKWAWIGNSAMQGMGLAPRVLASVAALLVAGASVRWALRRSVMGTLTTPVRGVKHADQKHADQKHADQKPATADTGADAEALRILRRAFPASPSDDAMEDIGDMLYADSPQPRLSRPLRLALAWSRLARRFAVVEPMLPSPREMHRRLAASWIRSLVRMFPLPSSSSPSAGRQRVASEALRELVAFARAHFHAAAPLPLPHAEIAALSAFAAQEANAEEFADFLRLVAAGALGLARSADPPALNPGDGVAKQRAAAVVLTYITCIQRLTHREKLRALIDSLQSNAEMPVSAALYRAAFAAADHTLGDADAAHALAASLEARFLANDAFVRHIARSSNSPALGWKLHSAADAPPPPPPPIVRCLAPYVALLARQGSLVDAVDRWVRIGLLSPAAAVHCLAQPLPPAESCAVHACHYAAMLPKKDLSALPLDALLLAALAAACDEPSAARILAAWRQATDRQPALKALASTDLNSQVVAALAALSLSAQNEQAKEQAKEYALMARDALAHMLYMGQTPTQVAWDRLRQAAMRAGVHIPKELQDAPTTKKHAENKNISAFAKSLF</sequence>
<gene>
    <name evidence="1" type="ORF">H4S07_001964</name>
</gene>
<dbReference type="Proteomes" id="UP001140096">
    <property type="component" value="Unassembled WGS sequence"/>
</dbReference>
<keyword evidence="2" id="KW-1185">Reference proteome</keyword>
<reference evidence="1" key="1">
    <citation type="submission" date="2022-07" db="EMBL/GenBank/DDBJ databases">
        <title>Phylogenomic reconstructions and comparative analyses of Kickxellomycotina fungi.</title>
        <authorList>
            <person name="Reynolds N.K."/>
            <person name="Stajich J.E."/>
            <person name="Barry K."/>
            <person name="Grigoriev I.V."/>
            <person name="Crous P."/>
            <person name="Smith M.E."/>
        </authorList>
    </citation>
    <scope>NUCLEOTIDE SEQUENCE</scope>
    <source>
        <strain evidence="1">CBS 102833</strain>
    </source>
</reference>
<proteinExistence type="predicted"/>
<accession>A0ACC1LMA3</accession>
<dbReference type="EMBL" id="JANBUP010000400">
    <property type="protein sequence ID" value="KAJ2811599.1"/>
    <property type="molecule type" value="Genomic_DNA"/>
</dbReference>
<evidence type="ECO:0000313" key="2">
    <source>
        <dbReference type="Proteomes" id="UP001140096"/>
    </source>
</evidence>
<evidence type="ECO:0000313" key="1">
    <source>
        <dbReference type="EMBL" id="KAJ2811599.1"/>
    </source>
</evidence>